<dbReference type="Pfam" id="PF21342">
    <property type="entry name" value="SoxA-TsdA_cyt-c"/>
    <property type="match status" value="2"/>
</dbReference>
<dbReference type="GO" id="GO:0042597">
    <property type="term" value="C:periplasmic space"/>
    <property type="evidence" value="ECO:0007669"/>
    <property type="project" value="UniProtKB-SubCell"/>
</dbReference>
<evidence type="ECO:0000256" key="17">
    <source>
        <dbReference type="ARBA" id="ARBA00032318"/>
    </source>
</evidence>
<dbReference type="GO" id="GO:0016669">
    <property type="term" value="F:oxidoreductase activity, acting on a sulfur group of donors, cytochrome as acceptor"/>
    <property type="evidence" value="ECO:0007669"/>
    <property type="project" value="InterPro"/>
</dbReference>
<evidence type="ECO:0000256" key="8">
    <source>
        <dbReference type="ARBA" id="ARBA00022723"/>
    </source>
</evidence>
<dbReference type="GO" id="GO:0019417">
    <property type="term" value="P:sulfur oxidation"/>
    <property type="evidence" value="ECO:0007669"/>
    <property type="project" value="InterPro"/>
</dbReference>
<dbReference type="Gene3D" id="1.10.760.10">
    <property type="entry name" value="Cytochrome c-like domain"/>
    <property type="match status" value="2"/>
</dbReference>
<keyword evidence="6" id="KW-0349">Heme</keyword>
<keyword evidence="10" id="KW-0574">Periplasm</keyword>
<feature type="domain" description="Cytochrome c" evidence="21">
    <location>
        <begin position="195"/>
        <end position="290"/>
    </location>
</feature>
<organism evidence="22 23">
    <name type="scientific">Acidihalobacter aeolianus</name>
    <dbReference type="NCBI Taxonomy" id="2792603"/>
    <lineage>
        <taxon>Bacteria</taxon>
        <taxon>Pseudomonadati</taxon>
        <taxon>Pseudomonadota</taxon>
        <taxon>Gammaproteobacteria</taxon>
        <taxon>Chromatiales</taxon>
        <taxon>Ectothiorhodospiraceae</taxon>
        <taxon>Acidihalobacter</taxon>
    </lineage>
</organism>
<evidence type="ECO:0000256" key="12">
    <source>
        <dbReference type="ARBA" id="ARBA00023004"/>
    </source>
</evidence>
<dbReference type="InterPro" id="IPR009056">
    <property type="entry name" value="Cyt_c-like_dom"/>
</dbReference>
<dbReference type="GO" id="GO:0016740">
    <property type="term" value="F:transferase activity"/>
    <property type="evidence" value="ECO:0007669"/>
    <property type="project" value="UniProtKB-KW"/>
</dbReference>
<dbReference type="GO" id="GO:0020037">
    <property type="term" value="F:heme binding"/>
    <property type="evidence" value="ECO:0007669"/>
    <property type="project" value="InterPro"/>
</dbReference>
<dbReference type="NCBIfam" id="TIGR04484">
    <property type="entry name" value="thiosulf_SoxA"/>
    <property type="match status" value="1"/>
</dbReference>
<evidence type="ECO:0000256" key="3">
    <source>
        <dbReference type="ARBA" id="ARBA00012408"/>
    </source>
</evidence>
<keyword evidence="20" id="KW-0812">Transmembrane</keyword>
<evidence type="ECO:0000256" key="14">
    <source>
        <dbReference type="ARBA" id="ARBA00030174"/>
    </source>
</evidence>
<evidence type="ECO:0000313" key="23">
    <source>
        <dbReference type="Proteomes" id="UP000095342"/>
    </source>
</evidence>
<dbReference type="KEGG" id="aaeo:BJI67_06055"/>
<keyword evidence="9" id="KW-0732">Signal</keyword>
<evidence type="ECO:0000256" key="18">
    <source>
        <dbReference type="ARBA" id="ARBA00048077"/>
    </source>
</evidence>
<evidence type="ECO:0000256" key="16">
    <source>
        <dbReference type="ARBA" id="ARBA00032236"/>
    </source>
</evidence>
<evidence type="ECO:0000256" key="1">
    <source>
        <dbReference type="ARBA" id="ARBA00004418"/>
    </source>
</evidence>
<dbReference type="GO" id="GO:0070069">
    <property type="term" value="C:cytochrome complex"/>
    <property type="evidence" value="ECO:0007669"/>
    <property type="project" value="InterPro"/>
</dbReference>
<dbReference type="AlphaFoldDB" id="A0A1D8K6U7"/>
<dbReference type="Proteomes" id="UP000095342">
    <property type="component" value="Chromosome"/>
</dbReference>
<feature type="domain" description="Cytochrome c" evidence="21">
    <location>
        <begin position="98"/>
        <end position="178"/>
    </location>
</feature>
<keyword evidence="7" id="KW-0808">Transferase</keyword>
<dbReference type="RefSeq" id="WP_070072268.1">
    <property type="nucleotide sequence ID" value="NZ_CP017448.1"/>
</dbReference>
<evidence type="ECO:0000259" key="21">
    <source>
        <dbReference type="Pfam" id="PF21342"/>
    </source>
</evidence>
<keyword evidence="11" id="KW-0249">Electron transport</keyword>
<keyword evidence="20" id="KW-0472">Membrane</keyword>
<comment type="catalytic activity">
    <reaction evidence="19">
        <text>S-sulfanyl-L-cysteinyl-[SoxY protein] + thiosulfate + 2 Fe(III)-[cytochrome c] = S-(2-sulfodisulfanyl)-L-cysteinyl-[SoxY protein] + 2 Fe(II)-[cytochrome c] + 2 H(+)</text>
        <dbReference type="Rhea" id="RHEA:51224"/>
        <dbReference type="Rhea" id="RHEA-COMP:10350"/>
        <dbReference type="Rhea" id="RHEA-COMP:14399"/>
        <dbReference type="Rhea" id="RHEA-COMP:14689"/>
        <dbReference type="Rhea" id="RHEA-COMP:14690"/>
        <dbReference type="ChEBI" id="CHEBI:15378"/>
        <dbReference type="ChEBI" id="CHEBI:29033"/>
        <dbReference type="ChEBI" id="CHEBI:29034"/>
        <dbReference type="ChEBI" id="CHEBI:33542"/>
        <dbReference type="ChEBI" id="CHEBI:61963"/>
        <dbReference type="ChEBI" id="CHEBI:140664"/>
        <dbReference type="EC" id="2.8.5.2"/>
    </reaction>
</comment>
<evidence type="ECO:0000256" key="2">
    <source>
        <dbReference type="ARBA" id="ARBA00011530"/>
    </source>
</evidence>
<comment type="catalytic activity">
    <reaction evidence="18">
        <text>L-cysteinyl-[SoxY protein] + thiosulfate + 2 Fe(III)-[cytochrome c] = S-sulfosulfanyl-L-cysteinyl-[SoxY protein] + 2 Fe(II)-[cytochrome c] + 2 H(+)</text>
        <dbReference type="Rhea" id="RHEA:56720"/>
        <dbReference type="Rhea" id="RHEA-COMP:10350"/>
        <dbReference type="Rhea" id="RHEA-COMP:14328"/>
        <dbReference type="Rhea" id="RHEA-COMP:14399"/>
        <dbReference type="Rhea" id="RHEA-COMP:14691"/>
        <dbReference type="ChEBI" id="CHEBI:15378"/>
        <dbReference type="ChEBI" id="CHEBI:29033"/>
        <dbReference type="ChEBI" id="CHEBI:29034"/>
        <dbReference type="ChEBI" id="CHEBI:29950"/>
        <dbReference type="ChEBI" id="CHEBI:33542"/>
        <dbReference type="ChEBI" id="CHEBI:139321"/>
        <dbReference type="EC" id="2.8.5.2"/>
    </reaction>
</comment>
<reference evidence="22 23" key="1">
    <citation type="submission" date="2016-09" db="EMBL/GenBank/DDBJ databases">
        <title>Acidihalobacter prosperus V6 (DSM14174).</title>
        <authorList>
            <person name="Khaleque H.N."/>
            <person name="Ramsay J.P."/>
            <person name="Murphy R.J.T."/>
            <person name="Kaksonen A.H."/>
            <person name="Boxall N.J."/>
            <person name="Watkin E.L.J."/>
        </authorList>
    </citation>
    <scope>NUCLEOTIDE SEQUENCE [LARGE SCALE GENOMIC DNA]</scope>
    <source>
        <strain evidence="22 23">V6</strain>
    </source>
</reference>
<evidence type="ECO:0000256" key="20">
    <source>
        <dbReference type="SAM" id="Phobius"/>
    </source>
</evidence>
<sequence>MNKTRTLYALYALLFLVLAVGIYWSYYYFLVNSSSAVEDSPTKDLATFRSYFERRFPNVPLKAYAQGEWIPGITGKDAMAQYHSVMSFPPQSIGIANGKQLFDTPFPNGHTYGDCFPNGGIGIRQDYPRFDAKTGQVVTLAVAVNQCRQANGLKPLAWKRGPLAEILAYMASTSDGKPLDIQPPRTPAELAAYTEGKNFFYTPIGKLNLSCADCHMLHSGQRLRAQLISPALGMPNGFPAYRAKWGGLGTLERRFIGCNKKIRVEPFKPQSARYRDLAYFLSYMSNGLPITGPGYRN</sequence>
<dbReference type="GO" id="GO:0009055">
    <property type="term" value="F:electron transfer activity"/>
    <property type="evidence" value="ECO:0007669"/>
    <property type="project" value="InterPro"/>
</dbReference>
<dbReference type="InterPro" id="IPR036909">
    <property type="entry name" value="Cyt_c-like_dom_sf"/>
</dbReference>
<keyword evidence="23" id="KW-1185">Reference proteome</keyword>
<evidence type="ECO:0000256" key="13">
    <source>
        <dbReference type="ARBA" id="ARBA00025746"/>
    </source>
</evidence>
<evidence type="ECO:0000256" key="19">
    <source>
        <dbReference type="ARBA" id="ARBA00048423"/>
    </source>
</evidence>
<keyword evidence="20" id="KW-1133">Transmembrane helix</keyword>
<evidence type="ECO:0000256" key="6">
    <source>
        <dbReference type="ARBA" id="ARBA00022617"/>
    </source>
</evidence>
<evidence type="ECO:0000256" key="7">
    <source>
        <dbReference type="ARBA" id="ARBA00022679"/>
    </source>
</evidence>
<evidence type="ECO:0000256" key="15">
    <source>
        <dbReference type="ARBA" id="ARBA00030833"/>
    </source>
</evidence>
<keyword evidence="8" id="KW-0479">Metal-binding</keyword>
<name>A0A1D8K6U7_9GAMM</name>
<comment type="subcellular location">
    <subcellularLocation>
        <location evidence="1">Periplasm</location>
    </subcellularLocation>
</comment>
<accession>A0A1D8K6U7</accession>
<dbReference type="InterPro" id="IPR025710">
    <property type="entry name" value="SoxA"/>
</dbReference>
<comment type="similarity">
    <text evidence="13">Belongs to the SoxA family.</text>
</comment>
<keyword evidence="5" id="KW-0813">Transport</keyword>
<dbReference type="SUPFAM" id="SSF46626">
    <property type="entry name" value="Cytochrome c"/>
    <property type="match status" value="2"/>
</dbReference>
<evidence type="ECO:0000256" key="11">
    <source>
        <dbReference type="ARBA" id="ARBA00022982"/>
    </source>
</evidence>
<proteinExistence type="inferred from homology"/>
<dbReference type="EMBL" id="CP017448">
    <property type="protein sequence ID" value="AOV16683.1"/>
    <property type="molecule type" value="Genomic_DNA"/>
</dbReference>
<gene>
    <name evidence="22" type="ORF">BJI67_06055</name>
</gene>
<evidence type="ECO:0000256" key="9">
    <source>
        <dbReference type="ARBA" id="ARBA00022729"/>
    </source>
</evidence>
<comment type="subunit">
    <text evidence="2">Heterodimer of SoxA and SoxX.</text>
</comment>
<evidence type="ECO:0000256" key="10">
    <source>
        <dbReference type="ARBA" id="ARBA00022764"/>
    </source>
</evidence>
<evidence type="ECO:0000313" key="22">
    <source>
        <dbReference type="EMBL" id="AOV16683.1"/>
    </source>
</evidence>
<feature type="transmembrane region" description="Helical" evidence="20">
    <location>
        <begin position="7"/>
        <end position="29"/>
    </location>
</feature>
<evidence type="ECO:0000256" key="5">
    <source>
        <dbReference type="ARBA" id="ARBA00022448"/>
    </source>
</evidence>
<dbReference type="GO" id="GO:0046872">
    <property type="term" value="F:metal ion binding"/>
    <property type="evidence" value="ECO:0007669"/>
    <property type="project" value="UniProtKB-KW"/>
</dbReference>
<dbReference type="EC" id="2.8.5.2" evidence="3"/>
<keyword evidence="12" id="KW-0408">Iron</keyword>
<evidence type="ECO:0000256" key="4">
    <source>
        <dbReference type="ARBA" id="ARBA00019364"/>
    </source>
</evidence>
<protein>
    <recommendedName>
        <fullName evidence="4">L-cysteine S-thiosulfotransferase subunit SoxA</fullName>
        <ecNumber evidence="3">2.8.5.2</ecNumber>
    </recommendedName>
    <alternativeName>
        <fullName evidence="16">Protein SoxA</fullName>
    </alternativeName>
    <alternativeName>
        <fullName evidence="17">SoxAX cytochrome complex subunit A</fullName>
    </alternativeName>
    <alternativeName>
        <fullName evidence="15">Sulfur oxidizing protein A</fullName>
    </alternativeName>
    <alternativeName>
        <fullName evidence="14">Thiosulfate-oxidizing multienzyme system protein SoxA</fullName>
    </alternativeName>
</protein>